<accession>A0A7S2UFF5</accession>
<name>A0A7S2UFF5_9STRA</name>
<dbReference type="AlphaFoldDB" id="A0A7S2UFF5"/>
<reference evidence="2" key="1">
    <citation type="submission" date="2021-01" db="EMBL/GenBank/DDBJ databases">
        <authorList>
            <person name="Corre E."/>
            <person name="Pelletier E."/>
            <person name="Niang G."/>
            <person name="Scheremetjew M."/>
            <person name="Finn R."/>
            <person name="Kale V."/>
            <person name="Holt S."/>
            <person name="Cochrane G."/>
            <person name="Meng A."/>
            <person name="Brown T."/>
            <person name="Cohen L."/>
        </authorList>
    </citation>
    <scope>NUCLEOTIDE SEQUENCE</scope>
    <source>
        <strain evidence="2">CCMP2084</strain>
    </source>
</reference>
<protein>
    <submittedName>
        <fullName evidence="2">Uncharacterized protein</fullName>
    </submittedName>
</protein>
<dbReference type="Pfam" id="PF12796">
    <property type="entry name" value="Ank_2"/>
    <property type="match status" value="1"/>
</dbReference>
<dbReference type="InterPro" id="IPR002110">
    <property type="entry name" value="Ankyrin_rpt"/>
</dbReference>
<dbReference type="EMBL" id="HBHQ01014546">
    <property type="protein sequence ID" value="CAD9817873.1"/>
    <property type="molecule type" value="Transcribed_RNA"/>
</dbReference>
<feature type="region of interest" description="Disordered" evidence="1">
    <location>
        <begin position="223"/>
        <end position="257"/>
    </location>
</feature>
<organism evidence="2">
    <name type="scientific">Attheya septentrionalis</name>
    <dbReference type="NCBI Taxonomy" id="420275"/>
    <lineage>
        <taxon>Eukaryota</taxon>
        <taxon>Sar</taxon>
        <taxon>Stramenopiles</taxon>
        <taxon>Ochrophyta</taxon>
        <taxon>Bacillariophyta</taxon>
        <taxon>Coscinodiscophyceae</taxon>
        <taxon>Chaetocerotophycidae</taxon>
        <taxon>Chaetocerotales</taxon>
        <taxon>Attheyaceae</taxon>
        <taxon>Attheya</taxon>
    </lineage>
</organism>
<sequence length="492" mass="55622">MPFQHDPQSSSSSSSKPQAEMFPYHVTPSPLSPRTGNATAPVMMVSTGVPPKHSQSQSPYFCMGQGLDQQDMTNIHNFQAVPMGMNRHATVLTGSQNLPCLMQQYQQRQKQLVLQLQEQQQRHMMPGDEDDFDNPFDDDDEEPTFVSNTVSEPTNHAQNDYYSHFFPSRVISAKKQFVGVSNMAVNTTKQYMLSQSCSDQHNDSFSLDNPTNANMEQSVVHVKTVPSQIPEKSITKKRKRGTKSSTNEEEEASSPQQYLDKLLRARHYSTKMFTCKEIGYQTKSTPLQTASLGVKLLDVIKKGELETLRKLLSCGLSPNPSNRFNDSAVAMILKHGEDDVFRVFMECGFNVQIADGFERNPLHHAAWAEHCSFPICEMLLECDRNLLRVKDKHGRTPLQYLGKDKWADWMSFLQKNADRFWPVITVAETDDPPPISAEDIELPISVDLAGLVACGQIEPEDVLKMNPEERRDYKNDDNTSLAKRSLLRKIPC</sequence>
<dbReference type="InterPro" id="IPR036770">
    <property type="entry name" value="Ankyrin_rpt-contain_sf"/>
</dbReference>
<dbReference type="Gene3D" id="1.25.40.20">
    <property type="entry name" value="Ankyrin repeat-containing domain"/>
    <property type="match status" value="1"/>
</dbReference>
<proteinExistence type="predicted"/>
<evidence type="ECO:0000256" key="1">
    <source>
        <dbReference type="SAM" id="MobiDB-lite"/>
    </source>
</evidence>
<gene>
    <name evidence="2" type="ORF">ASEP1449_LOCUS9705</name>
</gene>
<dbReference type="SUPFAM" id="SSF48403">
    <property type="entry name" value="Ankyrin repeat"/>
    <property type="match status" value="1"/>
</dbReference>
<feature type="region of interest" description="Disordered" evidence="1">
    <location>
        <begin position="1"/>
        <end position="38"/>
    </location>
</feature>
<evidence type="ECO:0000313" key="2">
    <source>
        <dbReference type="EMBL" id="CAD9817873.1"/>
    </source>
</evidence>